<dbReference type="InterPro" id="IPR015433">
    <property type="entry name" value="PI3/4_kinase"/>
</dbReference>
<dbReference type="Gene3D" id="1.10.1070.11">
    <property type="entry name" value="Phosphatidylinositol 3-/4-kinase, catalytic domain"/>
    <property type="match status" value="1"/>
</dbReference>
<dbReference type="CDD" id="cd05168">
    <property type="entry name" value="PI4Kc_III_beta"/>
    <property type="match status" value="1"/>
</dbReference>
<dbReference type="InterPro" id="IPR018936">
    <property type="entry name" value="PI3/4_kinase_CS"/>
</dbReference>
<evidence type="ECO:0000256" key="2">
    <source>
        <dbReference type="ARBA" id="ARBA00012169"/>
    </source>
</evidence>
<keyword evidence="6" id="KW-0378">Hydrolase</keyword>
<dbReference type="Proteomes" id="UP000008983">
    <property type="component" value="Unassembled WGS sequence"/>
</dbReference>
<dbReference type="OMA" id="NYWLKLY"/>
<reference evidence="6 7" key="1">
    <citation type="submission" date="2011-07" db="EMBL/GenBank/DDBJ databases">
        <authorList>
            <person name="Coyne R."/>
            <person name="Brami D."/>
            <person name="Johnson J."/>
            <person name="Hostetler J."/>
            <person name="Hannick L."/>
            <person name="Clark T."/>
            <person name="Cassidy-Hanley D."/>
            <person name="Inman J."/>
        </authorList>
    </citation>
    <scope>NUCLEOTIDE SEQUENCE [LARGE SCALE GENOMIC DNA]</scope>
    <source>
        <strain evidence="6 7">G5</strain>
    </source>
</reference>
<name>G0QKS1_ICHMU</name>
<dbReference type="InterPro" id="IPR011009">
    <property type="entry name" value="Kinase-like_dom_sf"/>
</dbReference>
<feature type="domain" description="PI3K/PI4K catalytic" evidence="5">
    <location>
        <begin position="351"/>
        <end position="611"/>
    </location>
</feature>
<dbReference type="eggNOG" id="KOG0903">
    <property type="taxonomic scope" value="Eukaryota"/>
</dbReference>
<dbReference type="FunCoup" id="G0QKS1">
    <property type="interactions" value="6"/>
</dbReference>
<dbReference type="SMART" id="SM00146">
    <property type="entry name" value="PI3Kc"/>
    <property type="match status" value="1"/>
</dbReference>
<gene>
    <name evidence="6" type="ORF">IMG5_021080</name>
</gene>
<keyword evidence="4" id="KW-0418">Kinase</keyword>
<evidence type="ECO:0000313" key="6">
    <source>
        <dbReference type="EMBL" id="EGR34193.1"/>
    </source>
</evidence>
<dbReference type="GO" id="GO:0016787">
    <property type="term" value="F:hydrolase activity"/>
    <property type="evidence" value="ECO:0007669"/>
    <property type="project" value="UniProtKB-KW"/>
</dbReference>
<dbReference type="EMBL" id="GL983182">
    <property type="protein sequence ID" value="EGR34193.1"/>
    <property type="molecule type" value="Genomic_DNA"/>
</dbReference>
<dbReference type="Pfam" id="PF00454">
    <property type="entry name" value="PI3_PI4_kinase"/>
    <property type="match status" value="1"/>
</dbReference>
<dbReference type="PANTHER" id="PTHR10048:SF22">
    <property type="entry name" value="PHOSPHATIDYLINOSITOL 4-KINASE BETA"/>
    <property type="match status" value="1"/>
</dbReference>
<dbReference type="InterPro" id="IPR036940">
    <property type="entry name" value="PI3/4_kinase_cat_sf"/>
</dbReference>
<evidence type="ECO:0000313" key="7">
    <source>
        <dbReference type="Proteomes" id="UP000008983"/>
    </source>
</evidence>
<keyword evidence="3 6" id="KW-0808">Transferase</keyword>
<dbReference type="GO" id="GO:0048015">
    <property type="term" value="P:phosphatidylinositol-mediated signaling"/>
    <property type="evidence" value="ECO:0007669"/>
    <property type="project" value="TreeGrafter"/>
</dbReference>
<evidence type="ECO:0000256" key="4">
    <source>
        <dbReference type="ARBA" id="ARBA00022777"/>
    </source>
</evidence>
<dbReference type="PROSITE" id="PS00916">
    <property type="entry name" value="PI3_4_KINASE_2"/>
    <property type="match status" value="1"/>
</dbReference>
<dbReference type="GeneID" id="14910383"/>
<sequence length="627" mass="74868">MVKISLTLKKHPIENRKSVLKDYMIVANKWLRQLKNKQKGNNLFQGICVPFRKEMTSQFNSNFIVRIIENEFTCFNTKMRVLYRVVVETVDIKDFDTFKKKKNDTNELDETQSSINNDDFVVEEEIDDNFEQIQQNTKEEKINKYQNFDKWAKQQEEEEENINKIVQEVKKGLTFKSLINKTENQTSIQNFHNLFLRKQSSLQIQEQLIKHEKKKIHIQQTIIDPQRKIIYENNLKRFNIYFKPKKRNTRRHSVYKEINIEEQKRDIKQENKKKSVKLKDLKIKDVLEFFHKIMKEFPSKKKHIQMIYRYLHYDIIEQKILTKADDNIGKNQKMNTVEFPRKFGPWEDIWEDKMEVIRQNSPFSHFESYQIRSVIFKGGDDLRQELLAMQLICKFQAIFQKAGLPLWLRPYEIIATSASSGILEFLPNTLSIDGLKKKVANFTNLMDFYQECFGEGFEKAQKNFIDSLAGYSVVCYLLQFKDRHNGNILIDNKGYLIHIDYGFMFSISPGGINFENAPFKLTKEYVQLMGGKNSDLFKYFKNIVFMGFQELQKYVDEIVFLVEIMMEQSDLPCFYKFDIGTFRERFKENLDQKALIDYSNKLVEDSYDNWRTKQYDNFQKMTNGIMP</sequence>
<comment type="catalytic activity">
    <reaction evidence="1">
        <text>a 1,2-diacyl-sn-glycero-3-phospho-(1D-myo-inositol) + ATP = a 1,2-diacyl-sn-glycero-3-phospho-(1D-myo-inositol 4-phosphate) + ADP + H(+)</text>
        <dbReference type="Rhea" id="RHEA:19877"/>
        <dbReference type="ChEBI" id="CHEBI:15378"/>
        <dbReference type="ChEBI" id="CHEBI:30616"/>
        <dbReference type="ChEBI" id="CHEBI:57880"/>
        <dbReference type="ChEBI" id="CHEBI:58178"/>
        <dbReference type="ChEBI" id="CHEBI:456216"/>
        <dbReference type="EC" id="2.7.1.67"/>
    </reaction>
</comment>
<evidence type="ECO:0000259" key="5">
    <source>
        <dbReference type="PROSITE" id="PS50290"/>
    </source>
</evidence>
<dbReference type="GO" id="GO:0016020">
    <property type="term" value="C:membrane"/>
    <property type="evidence" value="ECO:0007669"/>
    <property type="project" value="TreeGrafter"/>
</dbReference>
<dbReference type="AlphaFoldDB" id="G0QKS1"/>
<dbReference type="SUPFAM" id="SSF56112">
    <property type="entry name" value="Protein kinase-like (PK-like)"/>
    <property type="match status" value="1"/>
</dbReference>
<dbReference type="InterPro" id="IPR000403">
    <property type="entry name" value="PI3/4_kinase_cat_dom"/>
</dbReference>
<evidence type="ECO:0000256" key="1">
    <source>
        <dbReference type="ARBA" id="ARBA00001686"/>
    </source>
</evidence>
<dbReference type="Gene3D" id="3.30.1010.10">
    <property type="entry name" value="Phosphatidylinositol 3-kinase Catalytic Subunit, Chain A, domain 4"/>
    <property type="match status" value="1"/>
</dbReference>
<dbReference type="OrthoDB" id="10264149at2759"/>
<dbReference type="EC" id="2.7.1.67" evidence="2"/>
<dbReference type="RefSeq" id="XP_004039497.1">
    <property type="nucleotide sequence ID" value="XM_004039449.1"/>
</dbReference>
<dbReference type="PROSITE" id="PS00915">
    <property type="entry name" value="PI3_4_KINASE_1"/>
    <property type="match status" value="1"/>
</dbReference>
<dbReference type="GO" id="GO:0046854">
    <property type="term" value="P:phosphatidylinositol phosphate biosynthetic process"/>
    <property type="evidence" value="ECO:0007669"/>
    <property type="project" value="InterPro"/>
</dbReference>
<dbReference type="FunFam" id="1.10.1070.11:FF:000016">
    <property type="entry name" value="PIK1p Phosphatidylinositol 4-kinase"/>
    <property type="match status" value="1"/>
</dbReference>
<keyword evidence="7" id="KW-1185">Reference proteome</keyword>
<evidence type="ECO:0000256" key="3">
    <source>
        <dbReference type="ARBA" id="ARBA00022679"/>
    </source>
</evidence>
<accession>G0QKS1</accession>
<organism evidence="6 7">
    <name type="scientific">Ichthyophthirius multifiliis</name>
    <name type="common">White spot disease agent</name>
    <name type="synonym">Ich</name>
    <dbReference type="NCBI Taxonomy" id="5932"/>
    <lineage>
        <taxon>Eukaryota</taxon>
        <taxon>Sar</taxon>
        <taxon>Alveolata</taxon>
        <taxon>Ciliophora</taxon>
        <taxon>Intramacronucleata</taxon>
        <taxon>Oligohymenophorea</taxon>
        <taxon>Hymenostomatida</taxon>
        <taxon>Ophryoglenina</taxon>
        <taxon>Ichthyophthirius</taxon>
    </lineage>
</organism>
<dbReference type="InterPro" id="IPR057754">
    <property type="entry name" value="PI4-kinase_beta/PIK1_cat"/>
</dbReference>
<dbReference type="GO" id="GO:0005737">
    <property type="term" value="C:cytoplasm"/>
    <property type="evidence" value="ECO:0007669"/>
    <property type="project" value="TreeGrafter"/>
</dbReference>
<dbReference type="PANTHER" id="PTHR10048">
    <property type="entry name" value="PHOSPHATIDYLINOSITOL KINASE"/>
    <property type="match status" value="1"/>
</dbReference>
<dbReference type="GO" id="GO:0004430">
    <property type="term" value="F:1-phosphatidylinositol 4-kinase activity"/>
    <property type="evidence" value="ECO:0007669"/>
    <property type="project" value="UniProtKB-EC"/>
</dbReference>
<proteinExistence type="predicted"/>
<dbReference type="InParanoid" id="G0QKS1"/>
<protein>
    <recommendedName>
        <fullName evidence="2">1-phosphatidylinositol 4-kinase</fullName>
        <ecNumber evidence="2">2.7.1.67</ecNumber>
    </recommendedName>
</protein>
<dbReference type="PROSITE" id="PS50290">
    <property type="entry name" value="PI3_4_KINASE_3"/>
    <property type="match status" value="1"/>
</dbReference>
<dbReference type="STRING" id="857967.G0QKS1"/>